<keyword evidence="1" id="KW-0812">Transmembrane</keyword>
<reference evidence="2 3" key="1">
    <citation type="submission" date="2018-04" db="EMBL/GenBank/DDBJ databases">
        <title>Flavobacterium sp. nov., isolated from glacier ice.</title>
        <authorList>
            <person name="Liu Q."/>
            <person name="Xin Y.-H."/>
        </authorList>
    </citation>
    <scope>NUCLEOTIDE SEQUENCE [LARGE SCALE GENOMIC DNA]</scope>
    <source>
        <strain evidence="2 3">LB2P30</strain>
    </source>
</reference>
<evidence type="ECO:0008006" key="4">
    <source>
        <dbReference type="Google" id="ProtNLM"/>
    </source>
</evidence>
<protein>
    <recommendedName>
        <fullName evidence="4">HEAT repeat domain-containing protein</fullName>
    </recommendedName>
</protein>
<feature type="transmembrane region" description="Helical" evidence="1">
    <location>
        <begin position="6"/>
        <end position="29"/>
    </location>
</feature>
<organism evidence="2 3">
    <name type="scientific">Flavobacterium laiguense</name>
    <dbReference type="NCBI Taxonomy" id="2169409"/>
    <lineage>
        <taxon>Bacteria</taxon>
        <taxon>Pseudomonadati</taxon>
        <taxon>Bacteroidota</taxon>
        <taxon>Flavobacteriia</taxon>
        <taxon>Flavobacteriales</taxon>
        <taxon>Flavobacteriaceae</taxon>
        <taxon>Flavobacterium</taxon>
    </lineage>
</organism>
<dbReference type="SUPFAM" id="SSF48371">
    <property type="entry name" value="ARM repeat"/>
    <property type="match status" value="1"/>
</dbReference>
<keyword evidence="3" id="KW-1185">Reference proteome</keyword>
<keyword evidence="1" id="KW-1133">Transmembrane helix</keyword>
<dbReference type="EMBL" id="QCZH01000007">
    <property type="protein sequence ID" value="PWA09337.1"/>
    <property type="molecule type" value="Genomic_DNA"/>
</dbReference>
<dbReference type="AlphaFoldDB" id="A0A2U1JVV7"/>
<sequence>MDVYISYFVLIVLPLLTGIFTLLIVVLILNRFRYDLFRPKFESAKNKIDSFLTAMIFSPYDEGNFIIEIEQFKKEIPFEKRWCKKLLLNEIIFLKLNLKGDITNTFHFLYEKFDLFEYTKKLLKSNLFYLKCLGMYQLESLEYEKGKKYIIPFLNHRNRSVQSSAFLSLISLEPDKLETLLNFSHQITIAEEINIMDILHQKKTKIPTNLSKWIHSENTSIIKLGLKLMMFYNFTNENEVIVKLLKHKDPSVRFEAITAVKFLFIYEAESVLIRQFDKEETQNKLEIFNTLAAIGTTDSEIFIAGLLKNKTAKNVKLDAVYCLYKINPKYFNTHFLDDFDVQKMVKHVKTPYL</sequence>
<keyword evidence="1" id="KW-0472">Membrane</keyword>
<evidence type="ECO:0000313" key="2">
    <source>
        <dbReference type="EMBL" id="PWA09337.1"/>
    </source>
</evidence>
<dbReference type="Proteomes" id="UP000245618">
    <property type="component" value="Unassembled WGS sequence"/>
</dbReference>
<gene>
    <name evidence="2" type="ORF">DB891_08610</name>
</gene>
<name>A0A2U1JVV7_9FLAO</name>
<comment type="caution">
    <text evidence="2">The sequence shown here is derived from an EMBL/GenBank/DDBJ whole genome shotgun (WGS) entry which is preliminary data.</text>
</comment>
<evidence type="ECO:0000256" key="1">
    <source>
        <dbReference type="SAM" id="Phobius"/>
    </source>
</evidence>
<dbReference type="InterPro" id="IPR016024">
    <property type="entry name" value="ARM-type_fold"/>
</dbReference>
<proteinExistence type="predicted"/>
<accession>A0A2U1JVV7</accession>
<evidence type="ECO:0000313" key="3">
    <source>
        <dbReference type="Proteomes" id="UP000245618"/>
    </source>
</evidence>